<evidence type="ECO:0000313" key="4">
    <source>
        <dbReference type="EMBL" id="EAG9388103.1"/>
    </source>
</evidence>
<evidence type="ECO:0000313" key="14">
    <source>
        <dbReference type="Proteomes" id="UP000460224"/>
    </source>
</evidence>
<evidence type="ECO:0000313" key="12">
    <source>
        <dbReference type="Proteomes" id="UP000272537"/>
    </source>
</evidence>
<reference evidence="4 17" key="5">
    <citation type="submission" date="2019-04" db="EMBL/GenBank/DDBJ databases">
        <authorList>
            <consortium name="GenomeTrakr network: Whole genome sequencing for foodborne pathogen traceback"/>
        </authorList>
    </citation>
    <scope>NUCLEOTIDE SEQUENCE [LARGE SCALE GENOMIC DNA]</scope>
    <source>
        <strain evidence="4 17">CFSAN072474</strain>
    </source>
</reference>
<dbReference type="EMBL" id="DAAEEB010000006">
    <property type="protein sequence ID" value="HAA8053484.1"/>
    <property type="molecule type" value="Genomic_DNA"/>
</dbReference>
<dbReference type="Proteomes" id="UP000365297">
    <property type="component" value="Unassembled WGS sequence"/>
</dbReference>
<evidence type="ECO:0000313" key="8">
    <source>
        <dbReference type="EMBL" id="HAA8053484.1"/>
    </source>
</evidence>
<proteinExistence type="predicted"/>
<protein>
    <submittedName>
        <fullName evidence="9">2'-O-methyl transferase</fullName>
    </submittedName>
</protein>
<keyword evidence="1" id="KW-0812">Transmembrane</keyword>
<feature type="transmembrane region" description="Helical" evidence="1">
    <location>
        <begin position="5"/>
        <end position="23"/>
    </location>
</feature>
<evidence type="ECO:0000313" key="9">
    <source>
        <dbReference type="EMBL" id="HAB8397804.1"/>
    </source>
</evidence>
<evidence type="ECO:0000313" key="17">
    <source>
        <dbReference type="Proteomes" id="UP000522199"/>
    </source>
</evidence>
<reference evidence="11 12" key="1">
    <citation type="journal article" date="2018" name="BMC Genomics">
        <title>Genes significantly associated with lineage II food isolates of Listeria monocytogenes.</title>
        <authorList>
            <person name="Pirone-Davies C."/>
            <person name="Chen Y."/>
            <person name="Pightling A."/>
            <person name="Ryan G."/>
            <person name="Wang Y."/>
            <person name="Yao K."/>
            <person name="Hoffmann M."/>
            <person name="Allard M.W."/>
        </authorList>
    </citation>
    <scope>NUCLEOTIDE SEQUENCE [LARGE SCALE GENOMIC DNA]</scope>
    <source>
        <strain evidence="11 12">PNUSAL000550</strain>
    </source>
</reference>
<organism evidence="9 20">
    <name type="scientific">Listeria monocytogenes</name>
    <dbReference type="NCBI Taxonomy" id="1639"/>
    <lineage>
        <taxon>Bacteria</taxon>
        <taxon>Bacillati</taxon>
        <taxon>Bacillota</taxon>
        <taxon>Bacilli</taxon>
        <taxon>Bacillales</taxon>
        <taxon>Listeriaceae</taxon>
        <taxon>Listeria</taxon>
    </lineage>
</organism>
<dbReference type="EMBL" id="QXLS01000005">
    <property type="protein sequence ID" value="RKA07005.1"/>
    <property type="molecule type" value="Genomic_DNA"/>
</dbReference>
<dbReference type="Proteomes" id="UP000522199">
    <property type="component" value="Unassembled WGS sequence"/>
</dbReference>
<dbReference type="EMBL" id="AABGUK010000001">
    <property type="protein sequence ID" value="EAH4241243.1"/>
    <property type="molecule type" value="Genomic_DNA"/>
</dbReference>
<evidence type="ECO:0000313" key="3">
    <source>
        <dbReference type="EMBL" id="EAG4462480.1"/>
    </source>
</evidence>
<dbReference type="AlphaFoldDB" id="A0A0B8R9J2"/>
<feature type="transmembrane region" description="Helical" evidence="1">
    <location>
        <begin position="35"/>
        <end position="56"/>
    </location>
</feature>
<evidence type="ECO:0000313" key="5">
    <source>
        <dbReference type="EMBL" id="EAH4241243.1"/>
    </source>
</evidence>
<evidence type="ECO:0000313" key="16">
    <source>
        <dbReference type="Proteomes" id="UP000489121"/>
    </source>
</evidence>
<dbReference type="OMA" id="YMIALEF"/>
<keyword evidence="9" id="KW-0808">Transferase</keyword>
<dbReference type="EMBL" id="AABBZO010000009">
    <property type="protein sequence ID" value="EAG4462480.1"/>
    <property type="molecule type" value="Genomic_DNA"/>
</dbReference>
<reference evidence="9 20" key="2">
    <citation type="journal article" date="2018" name="Genome Biol.">
        <title>SKESA: strategic k-mer extension for scrupulous assemblies.</title>
        <authorList>
            <person name="Souvorov A."/>
            <person name="Agarwala R."/>
            <person name="Lipman D.J."/>
        </authorList>
    </citation>
    <scope>NUCLEOTIDE SEQUENCE [LARGE SCALE GENOMIC DNA]</scope>
    <source>
        <strain evidence="8">09CEB371LM</strain>
        <strain evidence="9 20">CFIAFB20130012</strain>
    </source>
</reference>
<sequence length="136" mass="15626">MKRYIINRGIMVAVVIIYMYPLLGIIKGEKIFGDIGTPIVMIIAALIGTLSSVFLSEEKTKREYEKEKLEKDERYINNRKTFSHYLLIVLALTIPIVLIVLNLNGIEQISISSLTIIFLIFCFAYMIVLEIIRKKV</sequence>
<evidence type="ECO:0000313" key="10">
    <source>
        <dbReference type="EMBL" id="KAA9453066.1"/>
    </source>
</evidence>
<reference evidence="5 18" key="4">
    <citation type="submission" date="2019-04" db="EMBL/GenBank/DDBJ databases">
        <authorList>
            <consortium name="GenomeTrakr: Next Generation Sequencing Network for Food Pathogen Tracability"/>
        </authorList>
    </citation>
    <scope>NUCLEOTIDE SEQUENCE [LARGE SCALE GENOMIC DNA]</scope>
    <source>
        <strain evidence="3 19">CFSAN063727</strain>
        <strain evidence="2 13">FDA00007096</strain>
        <strain evidence="5 18">LS1344</strain>
    </source>
</reference>
<dbReference type="Proteomes" id="UP000528151">
    <property type="component" value="Unassembled WGS sequence"/>
</dbReference>
<reference evidence="9" key="8">
    <citation type="submission" date="2020-01" db="EMBL/GenBank/DDBJ databases">
        <authorList>
            <consortium name="NCBI Pathogen Detection Project"/>
        </authorList>
    </citation>
    <scope>NUCLEOTIDE SEQUENCE</scope>
    <source>
        <strain evidence="8">09CEB371LM</strain>
        <strain evidence="9">CFIAFB20130012</strain>
    </source>
</reference>
<dbReference type="Proteomes" id="UP000460224">
    <property type="component" value="Unassembled WGS sequence"/>
</dbReference>
<dbReference type="GO" id="GO:0016740">
    <property type="term" value="F:transferase activity"/>
    <property type="evidence" value="ECO:0007669"/>
    <property type="project" value="UniProtKB-KW"/>
</dbReference>
<keyword evidence="1" id="KW-1133">Transmembrane helix</keyword>
<dbReference type="EMBL" id="AANEHK010000009">
    <property type="protein sequence ID" value="EDO0986494.1"/>
    <property type="molecule type" value="Genomic_DNA"/>
</dbReference>
<accession>A0A0B8R9J2</accession>
<dbReference type="EMBL" id="QDAY01000001">
    <property type="protein sequence ID" value="KAA9453066.1"/>
    <property type="molecule type" value="Genomic_DNA"/>
</dbReference>
<evidence type="ECO:0000313" key="11">
    <source>
        <dbReference type="EMBL" id="RKA07005.1"/>
    </source>
</evidence>
<dbReference type="Proteomes" id="UP000840039">
    <property type="component" value="Unassembled WGS sequence"/>
</dbReference>
<keyword evidence="1" id="KW-0472">Membrane</keyword>
<evidence type="ECO:0000313" key="6">
    <source>
        <dbReference type="EMBL" id="ECY9783442.1"/>
    </source>
</evidence>
<evidence type="ECO:0000313" key="20">
    <source>
        <dbReference type="Proteomes" id="UP000840197"/>
    </source>
</evidence>
<reference evidence="7 15" key="6">
    <citation type="submission" date="2019-08" db="EMBL/GenBank/DDBJ databases">
        <authorList>
            <person name="Ashton P.M."/>
            <person name="Dallman T."/>
            <person name="Nair S."/>
            <person name="De Pinna E."/>
            <person name="Peters T."/>
            <person name="Grant K."/>
        </authorList>
    </citation>
    <scope>NUCLEOTIDE SEQUENCE [LARGE SCALE GENOMIC DNA]</scope>
    <source>
        <strain evidence="7 15">788324</strain>
    </source>
</reference>
<evidence type="ECO:0000313" key="2">
    <source>
        <dbReference type="EMBL" id="EAC5551191.1"/>
    </source>
</evidence>
<evidence type="ECO:0000313" key="19">
    <source>
        <dbReference type="Proteomes" id="UP000528151"/>
    </source>
</evidence>
<dbReference type="EMBL" id="AALGDA010000035">
    <property type="protein sequence ID" value="ECY9783442.1"/>
    <property type="molecule type" value="Genomic_DNA"/>
</dbReference>
<dbReference type="Proteomes" id="UP000489121">
    <property type="component" value="Unassembled WGS sequence"/>
</dbReference>
<dbReference type="EMBL" id="AAAIXK010000007">
    <property type="protein sequence ID" value="EAC5551191.1"/>
    <property type="molecule type" value="Genomic_DNA"/>
</dbReference>
<evidence type="ECO:0000313" key="7">
    <source>
        <dbReference type="EMBL" id="EDO0986494.1"/>
    </source>
</evidence>
<name>A0A0B8R9J2_LISMN</name>
<reference evidence="6 16" key="7">
    <citation type="submission" date="2019-09" db="EMBL/GenBank/DDBJ databases">
        <authorList>
            <consortium name="PulseNet: The National Subtyping Network for Foodborne Disease Surveillance"/>
            <person name="Tarr C.L."/>
            <person name="Trees E."/>
            <person name="Katz L.S."/>
            <person name="Carleton-Romer H.A."/>
            <person name="Stroika S."/>
            <person name="Kucerova Z."/>
            <person name="Roache K.F."/>
            <person name="Sabol A.L."/>
            <person name="Besser J."/>
            <person name="Gerner-Smidt P."/>
        </authorList>
    </citation>
    <scope>NUCLEOTIDE SEQUENCE [LARGE SCALE GENOMIC DNA]</scope>
    <source>
        <strain evidence="6 16">PNUSAL005692</strain>
    </source>
</reference>
<dbReference type="KEGG" id="lmok:CQ02_02275"/>
<evidence type="ECO:0000313" key="18">
    <source>
        <dbReference type="Proteomes" id="UP000527632"/>
    </source>
</evidence>
<comment type="caution">
    <text evidence="9">The sequence shown here is derived from an EMBL/GenBank/DDBJ whole genome shotgun (WGS) entry which is preliminary data.</text>
</comment>
<evidence type="ECO:0000256" key="1">
    <source>
        <dbReference type="SAM" id="Phobius"/>
    </source>
</evidence>
<dbReference type="RefSeq" id="WP_003728112.1">
    <property type="nucleotide sequence ID" value="NC_021825.2"/>
</dbReference>
<evidence type="ECO:0000313" key="13">
    <source>
        <dbReference type="Proteomes" id="UP000365297"/>
    </source>
</evidence>
<evidence type="ECO:0000313" key="15">
    <source>
        <dbReference type="Proteomes" id="UP000467536"/>
    </source>
</evidence>
<dbReference type="Proteomes" id="UP000527632">
    <property type="component" value="Unassembled WGS sequence"/>
</dbReference>
<gene>
    <name evidence="2" type="ORF">ARY78_12195</name>
    <name evidence="3" type="ORF">CA369_09300</name>
    <name evidence="4" type="ORF">CW845_11465</name>
    <name evidence="10" type="ORF">DCK61_01040</name>
    <name evidence="11" type="ORF">DYZ80_02217</name>
    <name evidence="5" type="ORF">E5F58_04405</name>
    <name evidence="6" type="ORF">F6515_10665</name>
    <name evidence="7" type="ORF">FV747_10885</name>
    <name evidence="8" type="ORF">GHH22_09990</name>
    <name evidence="9" type="ORF">GYR60_04660</name>
</gene>
<dbReference type="Proteomes" id="UP000840197">
    <property type="component" value="Unassembled WGS sequence"/>
</dbReference>
<feature type="transmembrane region" description="Helical" evidence="1">
    <location>
        <begin position="109"/>
        <end position="132"/>
    </location>
</feature>
<reference evidence="10 14" key="3">
    <citation type="submission" date="2018-04" db="EMBL/GenBank/DDBJ databases">
        <title>Genome Analysis of a Prevalent Clone of Listeria monocytogenes Sequence Type 87 in China.</title>
        <authorList>
            <person name="Wang Y."/>
        </authorList>
    </citation>
    <scope>NUCLEOTIDE SEQUENCE [LARGE SCALE GENOMIC DNA]</scope>
    <source>
        <strain evidence="10 14">ICDC_LM1523</strain>
    </source>
</reference>
<dbReference type="Proteomes" id="UP000467536">
    <property type="component" value="Unassembled WGS sequence"/>
</dbReference>
<dbReference type="EMBL" id="AABEKY010000006">
    <property type="protein sequence ID" value="EAG9388103.1"/>
    <property type="molecule type" value="Genomic_DNA"/>
</dbReference>
<feature type="transmembrane region" description="Helical" evidence="1">
    <location>
        <begin position="84"/>
        <end position="103"/>
    </location>
</feature>
<dbReference type="EMBL" id="DAAIHR010000004">
    <property type="protein sequence ID" value="HAB8397804.1"/>
    <property type="molecule type" value="Genomic_DNA"/>
</dbReference>
<dbReference type="Proteomes" id="UP000272537">
    <property type="component" value="Unassembled WGS sequence"/>
</dbReference>